<feature type="transmembrane region" description="Helical" evidence="1">
    <location>
        <begin position="127"/>
        <end position="146"/>
    </location>
</feature>
<dbReference type="AlphaFoldDB" id="A0A6G0TLS6"/>
<organism evidence="2 3">
    <name type="scientific">Aphis glycines</name>
    <name type="common">Soybean aphid</name>
    <dbReference type="NCBI Taxonomy" id="307491"/>
    <lineage>
        <taxon>Eukaryota</taxon>
        <taxon>Metazoa</taxon>
        <taxon>Ecdysozoa</taxon>
        <taxon>Arthropoda</taxon>
        <taxon>Hexapoda</taxon>
        <taxon>Insecta</taxon>
        <taxon>Pterygota</taxon>
        <taxon>Neoptera</taxon>
        <taxon>Paraneoptera</taxon>
        <taxon>Hemiptera</taxon>
        <taxon>Sternorrhyncha</taxon>
        <taxon>Aphidomorpha</taxon>
        <taxon>Aphidoidea</taxon>
        <taxon>Aphididae</taxon>
        <taxon>Aphidini</taxon>
        <taxon>Aphis</taxon>
        <taxon>Aphis</taxon>
    </lineage>
</organism>
<accession>A0A6G0TLS6</accession>
<keyword evidence="1" id="KW-0472">Membrane</keyword>
<sequence length="184" mass="21463">MKKCYEHLNFQFLRNHTSITIYHQTILNICYYLIYTWTFHQLFMLLKITIQSVYPLDFLEGFEVVPLKPSSKAYGCILFASKLISAGASSFRQKKDSKIELEDLHPMKVTCNPSSLGLSDRLRITEYIHINFRMICVFFIFASVYLSTAKLVEIKLQFKFVETVFDGKLNIVGSMFLKIVYKVP</sequence>
<name>A0A6G0TLS6_APHGL</name>
<evidence type="ECO:0000256" key="1">
    <source>
        <dbReference type="SAM" id="Phobius"/>
    </source>
</evidence>
<evidence type="ECO:0000313" key="3">
    <source>
        <dbReference type="Proteomes" id="UP000475862"/>
    </source>
</evidence>
<proteinExistence type="predicted"/>
<keyword evidence="3" id="KW-1185">Reference proteome</keyword>
<protein>
    <submittedName>
        <fullName evidence="2">Uncharacterized protein</fullName>
    </submittedName>
</protein>
<feature type="transmembrane region" description="Helical" evidence="1">
    <location>
        <begin position="21"/>
        <end position="39"/>
    </location>
</feature>
<dbReference type="EMBL" id="VYZN01000028">
    <property type="protein sequence ID" value="KAE9534526.1"/>
    <property type="molecule type" value="Genomic_DNA"/>
</dbReference>
<gene>
    <name evidence="2" type="ORF">AGLY_008616</name>
</gene>
<dbReference type="Proteomes" id="UP000475862">
    <property type="component" value="Unassembled WGS sequence"/>
</dbReference>
<comment type="caution">
    <text evidence="2">The sequence shown here is derived from an EMBL/GenBank/DDBJ whole genome shotgun (WGS) entry which is preliminary data.</text>
</comment>
<keyword evidence="1" id="KW-1133">Transmembrane helix</keyword>
<evidence type="ECO:0000313" key="2">
    <source>
        <dbReference type="EMBL" id="KAE9534526.1"/>
    </source>
</evidence>
<reference evidence="2 3" key="1">
    <citation type="submission" date="2019-08" db="EMBL/GenBank/DDBJ databases">
        <title>The genome of the soybean aphid Biotype 1, its phylome, world population structure and adaptation to the North American continent.</title>
        <authorList>
            <person name="Giordano R."/>
            <person name="Donthu R.K."/>
            <person name="Hernandez A.G."/>
            <person name="Wright C.L."/>
            <person name="Zimin A.V."/>
        </authorList>
    </citation>
    <scope>NUCLEOTIDE SEQUENCE [LARGE SCALE GENOMIC DNA]</scope>
    <source>
        <tissue evidence="2">Whole aphids</tissue>
    </source>
</reference>
<keyword evidence="1" id="KW-0812">Transmembrane</keyword>